<feature type="domain" description="BZIP" evidence="8">
    <location>
        <begin position="361"/>
        <end position="410"/>
    </location>
</feature>
<dbReference type="EMBL" id="JH793593">
    <property type="protein sequence ID" value="ELQ41552.1"/>
    <property type="molecule type" value="Genomic_DNA"/>
</dbReference>
<name>A0AA97PNW8_PYRO3</name>
<gene>
    <name evidence="9" type="ORF">OOU_Y34scaffold00272g4</name>
</gene>
<feature type="region of interest" description="Disordered" evidence="7">
    <location>
        <begin position="78"/>
        <end position="123"/>
    </location>
</feature>
<keyword evidence="3" id="KW-0238">DNA-binding</keyword>
<evidence type="ECO:0000256" key="7">
    <source>
        <dbReference type="SAM" id="MobiDB-lite"/>
    </source>
</evidence>
<evidence type="ECO:0000256" key="3">
    <source>
        <dbReference type="ARBA" id="ARBA00023125"/>
    </source>
</evidence>
<feature type="compositionally biased region" description="Low complexity" evidence="7">
    <location>
        <begin position="252"/>
        <end position="276"/>
    </location>
</feature>
<dbReference type="GO" id="GO:0005634">
    <property type="term" value="C:nucleus"/>
    <property type="evidence" value="ECO:0007669"/>
    <property type="project" value="UniProtKB-SubCell"/>
</dbReference>
<evidence type="ECO:0000256" key="6">
    <source>
        <dbReference type="SAM" id="Coils"/>
    </source>
</evidence>
<feature type="compositionally biased region" description="Low complexity" evidence="7">
    <location>
        <begin position="156"/>
        <end position="166"/>
    </location>
</feature>
<evidence type="ECO:0000313" key="9">
    <source>
        <dbReference type="EMBL" id="ELQ41552.1"/>
    </source>
</evidence>
<evidence type="ECO:0000259" key="8">
    <source>
        <dbReference type="Pfam" id="PF07716"/>
    </source>
</evidence>
<sequence>MKASNLRNILNPLDQQHLNAEYTTVPARTTTFGAATTTTTPAAAAAAAAAAAVAAAVASRNTLSTAAPRTLVGLNDGRPSTAASAATAITPSSSGSAFAAPPHRFPSREDRSISPRILPQGTQEWERQRLLPAINGLSTPHASPRVLPLPRDIAVQQQQQQQQQQQSPASSRSLSVTTPQARLPKQEFSQQQQQQQQLALPAGSSPWSSTGHGATPRRLLSPFGGDLTAQGTPSPFSSRAMSQPLDRQQPLALAATSTNASSTSSIGSSDSSNGTSNNAAAAAVVSAFPSTTTTTTRGRPPLYSRGFWIRDQDGREPVISIPLGGGGGVVGSSSGGGGGGGGGGVVGAIECTVDLKQGSAAADAKRRRDARAAQRCRDRKRMHNLKTEQELARCQRRVAQLSHELDQLRRRNKLLLDMMPPGMREDAERAASPVTTLFPDD</sequence>
<protein>
    <recommendedName>
        <fullName evidence="8">BZIP domain-containing protein</fullName>
    </recommendedName>
</protein>
<organism evidence="9">
    <name type="scientific">Pyricularia oryzae (strain Y34)</name>
    <name type="common">Rice blast fungus</name>
    <name type="synonym">Magnaporthe oryzae</name>
    <dbReference type="NCBI Taxonomy" id="1143189"/>
    <lineage>
        <taxon>Eukaryota</taxon>
        <taxon>Fungi</taxon>
        <taxon>Dikarya</taxon>
        <taxon>Ascomycota</taxon>
        <taxon>Pezizomycotina</taxon>
        <taxon>Sordariomycetes</taxon>
        <taxon>Sordariomycetidae</taxon>
        <taxon>Magnaporthales</taxon>
        <taxon>Pyriculariaceae</taxon>
        <taxon>Pyricularia</taxon>
    </lineage>
</organism>
<evidence type="ECO:0000256" key="1">
    <source>
        <dbReference type="ARBA" id="ARBA00004123"/>
    </source>
</evidence>
<keyword evidence="6" id="KW-0175">Coiled coil</keyword>
<feature type="coiled-coil region" evidence="6">
    <location>
        <begin position="384"/>
        <end position="418"/>
    </location>
</feature>
<accession>A0AA97PNW8</accession>
<dbReference type="PANTHER" id="PTHR13044:SF14">
    <property type="entry name" value="CRYPTOCEPHAL, ISOFORM A"/>
    <property type="match status" value="1"/>
</dbReference>
<dbReference type="Proteomes" id="UP000011086">
    <property type="component" value="Unassembled WGS sequence"/>
</dbReference>
<dbReference type="PANTHER" id="PTHR13044">
    <property type="entry name" value="ACTIVATING TRANSCRIPTION FACTOR ATF 4/5"/>
    <property type="match status" value="1"/>
</dbReference>
<dbReference type="GO" id="GO:0000977">
    <property type="term" value="F:RNA polymerase II transcription regulatory region sequence-specific DNA binding"/>
    <property type="evidence" value="ECO:0007669"/>
    <property type="project" value="TreeGrafter"/>
</dbReference>
<keyword evidence="4" id="KW-0804">Transcription</keyword>
<evidence type="ECO:0000256" key="2">
    <source>
        <dbReference type="ARBA" id="ARBA00023015"/>
    </source>
</evidence>
<dbReference type="InterPro" id="IPR004827">
    <property type="entry name" value="bZIP"/>
</dbReference>
<comment type="subcellular location">
    <subcellularLocation>
        <location evidence="1">Nucleus</location>
    </subcellularLocation>
</comment>
<feature type="compositionally biased region" description="Polar residues" evidence="7">
    <location>
        <begin position="229"/>
        <end position="241"/>
    </location>
</feature>
<dbReference type="Gene3D" id="1.20.5.170">
    <property type="match status" value="1"/>
</dbReference>
<feature type="region of interest" description="Disordered" evidence="7">
    <location>
        <begin position="154"/>
        <end position="276"/>
    </location>
</feature>
<feature type="compositionally biased region" description="Polar residues" evidence="7">
    <location>
        <begin position="167"/>
        <end position="180"/>
    </location>
</feature>
<dbReference type="SMR" id="A0AA97PNW8"/>
<evidence type="ECO:0000256" key="5">
    <source>
        <dbReference type="ARBA" id="ARBA00023242"/>
    </source>
</evidence>
<dbReference type="Pfam" id="PF07716">
    <property type="entry name" value="bZIP_2"/>
    <property type="match status" value="1"/>
</dbReference>
<dbReference type="AlphaFoldDB" id="A0AA97PNW8"/>
<feature type="compositionally biased region" description="Low complexity" evidence="7">
    <location>
        <begin position="80"/>
        <end position="102"/>
    </location>
</feature>
<evidence type="ECO:0000256" key="4">
    <source>
        <dbReference type="ARBA" id="ARBA00023163"/>
    </source>
</evidence>
<keyword evidence="2" id="KW-0805">Transcription regulation</keyword>
<proteinExistence type="predicted"/>
<reference evidence="9" key="1">
    <citation type="journal article" date="2012" name="PLoS Genet.">
        <title>Comparative analysis of the genomes of two field isolates of the rice blast fungus Magnaporthe oryzae.</title>
        <authorList>
            <person name="Xue M."/>
            <person name="Yang J."/>
            <person name="Li Z."/>
            <person name="Hu S."/>
            <person name="Yao N."/>
            <person name="Dean R.A."/>
            <person name="Zhao W."/>
            <person name="Shen M."/>
            <person name="Zhang H."/>
            <person name="Li C."/>
            <person name="Liu L."/>
            <person name="Cao L."/>
            <person name="Xu X."/>
            <person name="Xing Y."/>
            <person name="Hsiang T."/>
            <person name="Zhang Z."/>
            <person name="Xu J.R."/>
            <person name="Peng Y.L."/>
        </authorList>
    </citation>
    <scope>NUCLEOTIDE SEQUENCE</scope>
    <source>
        <strain evidence="9">Y34</strain>
    </source>
</reference>
<keyword evidence="5" id="KW-0539">Nucleus</keyword>
<dbReference type="GO" id="GO:0001228">
    <property type="term" value="F:DNA-binding transcription activator activity, RNA polymerase II-specific"/>
    <property type="evidence" value="ECO:0007669"/>
    <property type="project" value="TreeGrafter"/>
</dbReference>